<dbReference type="EMBL" id="CAKXAJ010009099">
    <property type="protein sequence ID" value="CAH2211063.1"/>
    <property type="molecule type" value="Genomic_DNA"/>
</dbReference>
<name>A0A8S4QK11_9NEOP</name>
<evidence type="ECO:0000313" key="2">
    <source>
        <dbReference type="Proteomes" id="UP000838756"/>
    </source>
</evidence>
<dbReference type="OrthoDB" id="5965083at2759"/>
<protein>
    <submittedName>
        <fullName evidence="1">Jg26602 protein</fullName>
    </submittedName>
</protein>
<sequence>MRTIHNNSELRSIFTPERRASTLETPSAWCNDMADSEFEEFRRVFDKLPQHIKAPTPFYS</sequence>
<evidence type="ECO:0000313" key="1">
    <source>
        <dbReference type="EMBL" id="CAH2211063.1"/>
    </source>
</evidence>
<gene>
    <name evidence="1" type="primary">jg26602</name>
    <name evidence="1" type="ORF">PAEG_LOCUS2909</name>
</gene>
<organism evidence="1 2">
    <name type="scientific">Pararge aegeria aegeria</name>
    <dbReference type="NCBI Taxonomy" id="348720"/>
    <lineage>
        <taxon>Eukaryota</taxon>
        <taxon>Metazoa</taxon>
        <taxon>Ecdysozoa</taxon>
        <taxon>Arthropoda</taxon>
        <taxon>Hexapoda</taxon>
        <taxon>Insecta</taxon>
        <taxon>Pterygota</taxon>
        <taxon>Neoptera</taxon>
        <taxon>Endopterygota</taxon>
        <taxon>Lepidoptera</taxon>
        <taxon>Glossata</taxon>
        <taxon>Ditrysia</taxon>
        <taxon>Papilionoidea</taxon>
        <taxon>Nymphalidae</taxon>
        <taxon>Satyrinae</taxon>
        <taxon>Satyrini</taxon>
        <taxon>Parargina</taxon>
        <taxon>Pararge</taxon>
    </lineage>
</organism>
<dbReference type="AlphaFoldDB" id="A0A8S4QK11"/>
<reference evidence="1" key="1">
    <citation type="submission" date="2022-03" db="EMBL/GenBank/DDBJ databases">
        <authorList>
            <person name="Lindestad O."/>
        </authorList>
    </citation>
    <scope>NUCLEOTIDE SEQUENCE</scope>
</reference>
<accession>A0A8S4QK11</accession>
<feature type="non-terminal residue" evidence="1">
    <location>
        <position position="60"/>
    </location>
</feature>
<comment type="caution">
    <text evidence="1">The sequence shown here is derived from an EMBL/GenBank/DDBJ whole genome shotgun (WGS) entry which is preliminary data.</text>
</comment>
<dbReference type="Proteomes" id="UP000838756">
    <property type="component" value="Unassembled WGS sequence"/>
</dbReference>
<keyword evidence="2" id="KW-1185">Reference proteome</keyword>
<proteinExistence type="predicted"/>